<protein>
    <submittedName>
        <fullName evidence="1">Methyltransferase domain-containing protein</fullName>
    </submittedName>
</protein>
<evidence type="ECO:0000313" key="2">
    <source>
        <dbReference type="Proteomes" id="UP001067121"/>
    </source>
</evidence>
<keyword evidence="1" id="KW-0808">Transferase</keyword>
<dbReference type="InterPro" id="IPR010719">
    <property type="entry name" value="MnmM_MeTrfase"/>
</dbReference>
<dbReference type="GO" id="GO:0008168">
    <property type="term" value="F:methyltransferase activity"/>
    <property type="evidence" value="ECO:0007669"/>
    <property type="project" value="UniProtKB-KW"/>
</dbReference>
<reference evidence="1" key="1">
    <citation type="submission" date="2022-02" db="EMBL/GenBank/DDBJ databases">
        <title>Crop Bioprotection Bacillus Genome Sequencing.</title>
        <authorList>
            <person name="Dunlap C."/>
        </authorList>
    </citation>
    <scope>NUCLEOTIDE SEQUENCE</scope>
    <source>
        <strain evidence="1">98-1</strain>
    </source>
</reference>
<dbReference type="AlphaFoldDB" id="A0AAP3CIL6"/>
<dbReference type="EMBL" id="JALAOH010000020">
    <property type="protein sequence ID" value="MCY8316961.1"/>
    <property type="molecule type" value="Genomic_DNA"/>
</dbReference>
<gene>
    <name evidence="1" type="ORF">MOC71_09460</name>
</gene>
<proteinExistence type="predicted"/>
<dbReference type="GO" id="GO:0032259">
    <property type="term" value="P:methylation"/>
    <property type="evidence" value="ECO:0007669"/>
    <property type="project" value="UniProtKB-KW"/>
</dbReference>
<name>A0AAP3CIL6_BACVA</name>
<organism evidence="1 2">
    <name type="scientific">Bacillus vallismortis</name>
    <dbReference type="NCBI Taxonomy" id="72361"/>
    <lineage>
        <taxon>Bacteria</taxon>
        <taxon>Bacillati</taxon>
        <taxon>Bacillota</taxon>
        <taxon>Bacilli</taxon>
        <taxon>Bacillales</taxon>
        <taxon>Bacillaceae</taxon>
        <taxon>Bacillus</taxon>
    </lineage>
</organism>
<dbReference type="InterPro" id="IPR029063">
    <property type="entry name" value="SAM-dependent_MTases_sf"/>
</dbReference>
<dbReference type="Proteomes" id="UP001067121">
    <property type="component" value="Unassembled WGS sequence"/>
</dbReference>
<evidence type="ECO:0000313" key="1">
    <source>
        <dbReference type="EMBL" id="MCY8316961.1"/>
    </source>
</evidence>
<comment type="caution">
    <text evidence="1">The sequence shown here is derived from an EMBL/GenBank/DDBJ whole genome shotgun (WGS) entry which is preliminary data.</text>
</comment>
<dbReference type="Pfam" id="PF06962">
    <property type="entry name" value="rRNA_methylase"/>
    <property type="match status" value="1"/>
</dbReference>
<dbReference type="RefSeq" id="WP_268543506.1">
    <property type="nucleotide sequence ID" value="NZ_JALAOH010000020.1"/>
</dbReference>
<dbReference type="PANTHER" id="PTHR35276">
    <property type="entry name" value="S-ADENOSYL-L-METHIONINE-DEPENDENT METHYLTRANSFERASES SUPERFAMILY PROTEIN"/>
    <property type="match status" value="1"/>
</dbReference>
<dbReference type="PANTHER" id="PTHR35276:SF1">
    <property type="entry name" value="TRNA (MNM(5)S(2)U34)-METHYLTRANSFERASE, CHLOROPLASTIC"/>
    <property type="match status" value="1"/>
</dbReference>
<keyword evidence="1" id="KW-0489">Methyltransferase</keyword>
<dbReference type="Gene3D" id="3.40.50.150">
    <property type="entry name" value="Vaccinia Virus protein VP39"/>
    <property type="match status" value="1"/>
</dbReference>
<accession>A0AAP3CIL6</accession>
<dbReference type="SUPFAM" id="SSF53335">
    <property type="entry name" value="S-adenosyl-L-methionine-dependent methyltransferases"/>
    <property type="match status" value="1"/>
</dbReference>
<sequence>MILKKILPYSKELLKMAAGEGDIVVDATMGNGHDTQFLAELVGENGHVYAFDIQESAVANTKERLGETYQARTTLFHKSHGKIAESLPPETHGKVAAAVFNLGYLPGGDKSVTTNGQSTIKAIEQLLSVMKDEGLMVLVVYHGHPEGKAEKTDVLDFCRSLDQQAARVLTYGFINQQNDPPFIIAIEKKAQISK</sequence>